<feature type="region of interest" description="Disordered" evidence="1">
    <location>
        <begin position="212"/>
        <end position="231"/>
    </location>
</feature>
<dbReference type="PANTHER" id="PTHR10827">
    <property type="entry name" value="RETICULOCALBIN"/>
    <property type="match status" value="1"/>
</dbReference>
<evidence type="ECO:0000259" key="3">
    <source>
        <dbReference type="PROSITE" id="PS50222"/>
    </source>
</evidence>
<dbReference type="Proteomes" id="UP001371305">
    <property type="component" value="Unassembled WGS sequence"/>
</dbReference>
<sequence>MKTPLSLFPAAALAVLLSTPAFARGGDDGPANDTAKFETADADDSGALTLAEFRTTFSGGTREAKILEKFNKADTSNDDLVTLAEWLVYKDDTLPENENDDTAKFNAADADSSGFLTLEEFATTLAGKKPLIEIRARFLKADTDDDDLVSLAEWNVYKNDNLPDDSNGRPRKFDLADLDGSDDLTPDEFAGVYPPSTKFAVVMKKFDKYDRNDDGVLTRDEWNPGKRGSNP</sequence>
<reference evidence="4 5" key="1">
    <citation type="submission" date="2024-04" db="EMBL/GenBank/DDBJ databases">
        <title>Luteolibacter sp. isolated from soil.</title>
        <authorList>
            <person name="An J."/>
        </authorList>
    </citation>
    <scope>NUCLEOTIDE SEQUENCE [LARGE SCALE GENOMIC DNA]</scope>
    <source>
        <strain evidence="4 5">Y139</strain>
    </source>
</reference>
<dbReference type="EMBL" id="JBBUKT010000016">
    <property type="protein sequence ID" value="MEK7954190.1"/>
    <property type="molecule type" value="Genomic_DNA"/>
</dbReference>
<accession>A0ABU9B2F8</accession>
<evidence type="ECO:0000256" key="1">
    <source>
        <dbReference type="SAM" id="MobiDB-lite"/>
    </source>
</evidence>
<keyword evidence="5" id="KW-1185">Reference proteome</keyword>
<dbReference type="PROSITE" id="PS00018">
    <property type="entry name" value="EF_HAND_1"/>
    <property type="match status" value="4"/>
</dbReference>
<dbReference type="RefSeq" id="WP_341407958.1">
    <property type="nucleotide sequence ID" value="NZ_JBBUKT010000016.1"/>
</dbReference>
<feature type="signal peptide" evidence="2">
    <location>
        <begin position="1"/>
        <end position="23"/>
    </location>
</feature>
<feature type="compositionally biased region" description="Basic and acidic residues" evidence="1">
    <location>
        <begin position="212"/>
        <end position="224"/>
    </location>
</feature>
<dbReference type="PROSITE" id="PS50222">
    <property type="entry name" value="EF_HAND_2"/>
    <property type="match status" value="1"/>
</dbReference>
<evidence type="ECO:0000313" key="4">
    <source>
        <dbReference type="EMBL" id="MEK7954190.1"/>
    </source>
</evidence>
<proteinExistence type="predicted"/>
<dbReference type="InterPro" id="IPR011992">
    <property type="entry name" value="EF-hand-dom_pair"/>
</dbReference>
<evidence type="ECO:0000256" key="2">
    <source>
        <dbReference type="SAM" id="SignalP"/>
    </source>
</evidence>
<organism evidence="4 5">
    <name type="scientific">Luteolibacter soli</name>
    <dbReference type="NCBI Taxonomy" id="3135280"/>
    <lineage>
        <taxon>Bacteria</taxon>
        <taxon>Pseudomonadati</taxon>
        <taxon>Verrucomicrobiota</taxon>
        <taxon>Verrucomicrobiia</taxon>
        <taxon>Verrucomicrobiales</taxon>
        <taxon>Verrucomicrobiaceae</taxon>
        <taxon>Luteolibacter</taxon>
    </lineage>
</organism>
<dbReference type="InterPro" id="IPR002048">
    <property type="entry name" value="EF_hand_dom"/>
</dbReference>
<dbReference type="PANTHER" id="PTHR10827:SF85">
    <property type="entry name" value="CALCIUM-BINDING PROTEIN"/>
    <property type="match status" value="1"/>
</dbReference>
<gene>
    <name evidence="4" type="ORF">WKV53_26975</name>
</gene>
<feature type="domain" description="EF-hand" evidence="3">
    <location>
        <begin position="96"/>
        <end position="131"/>
    </location>
</feature>
<comment type="caution">
    <text evidence="4">The sequence shown here is derived from an EMBL/GenBank/DDBJ whole genome shotgun (WGS) entry which is preliminary data.</text>
</comment>
<keyword evidence="2" id="KW-0732">Signal</keyword>
<dbReference type="Pfam" id="PF13202">
    <property type="entry name" value="EF-hand_5"/>
    <property type="match status" value="3"/>
</dbReference>
<protein>
    <recommendedName>
        <fullName evidence="3">EF-hand domain-containing protein</fullName>
    </recommendedName>
</protein>
<dbReference type="InterPro" id="IPR018247">
    <property type="entry name" value="EF_Hand_1_Ca_BS"/>
</dbReference>
<dbReference type="SUPFAM" id="SSF47473">
    <property type="entry name" value="EF-hand"/>
    <property type="match status" value="2"/>
</dbReference>
<evidence type="ECO:0000313" key="5">
    <source>
        <dbReference type="Proteomes" id="UP001371305"/>
    </source>
</evidence>
<dbReference type="Gene3D" id="1.10.238.10">
    <property type="entry name" value="EF-hand"/>
    <property type="match status" value="3"/>
</dbReference>
<name>A0ABU9B2F8_9BACT</name>
<feature type="chain" id="PRO_5047181809" description="EF-hand domain-containing protein" evidence="2">
    <location>
        <begin position="24"/>
        <end position="231"/>
    </location>
</feature>